<evidence type="ECO:0000313" key="2">
    <source>
        <dbReference type="Proteomes" id="UP001558613"/>
    </source>
</evidence>
<evidence type="ECO:0000313" key="1">
    <source>
        <dbReference type="EMBL" id="KAL1268834.1"/>
    </source>
</evidence>
<dbReference type="Proteomes" id="UP001558613">
    <property type="component" value="Unassembled WGS sequence"/>
</dbReference>
<reference evidence="1 2" key="1">
    <citation type="submission" date="2023-09" db="EMBL/GenBank/DDBJ databases">
        <authorList>
            <person name="Wang M."/>
        </authorList>
    </citation>
    <scope>NUCLEOTIDE SEQUENCE [LARGE SCALE GENOMIC DNA]</scope>
    <source>
        <strain evidence="1">GT-2023</strain>
        <tissue evidence="1">Liver</tissue>
    </source>
</reference>
<keyword evidence="2" id="KW-1185">Reference proteome</keyword>
<organism evidence="1 2">
    <name type="scientific">Cirrhinus molitorella</name>
    <name type="common">mud carp</name>
    <dbReference type="NCBI Taxonomy" id="172907"/>
    <lineage>
        <taxon>Eukaryota</taxon>
        <taxon>Metazoa</taxon>
        <taxon>Chordata</taxon>
        <taxon>Craniata</taxon>
        <taxon>Vertebrata</taxon>
        <taxon>Euteleostomi</taxon>
        <taxon>Actinopterygii</taxon>
        <taxon>Neopterygii</taxon>
        <taxon>Teleostei</taxon>
        <taxon>Ostariophysi</taxon>
        <taxon>Cypriniformes</taxon>
        <taxon>Cyprinidae</taxon>
        <taxon>Labeoninae</taxon>
        <taxon>Labeonini</taxon>
        <taxon>Cirrhinus</taxon>
    </lineage>
</organism>
<dbReference type="EMBL" id="JAYMGO010000009">
    <property type="protein sequence ID" value="KAL1268834.1"/>
    <property type="molecule type" value="Genomic_DNA"/>
</dbReference>
<sequence length="213" mass="24663">MYRASRLHITSDFFTAWSNKAPSSSLRASVFCFTRIWFNSSAKTQSSFFLVHDLYAVLLEFPQATASDVRAAIRRKCNNEQFVQKKRQKAALIGKKLMGNSQNWDKRQRTQDHKQEPSLGWTLEQKTTLGWTSERLAFLGRGLGWIVGLEIEGLMVYFSPDLTDWLHCLKSIYGMGEHRRRWVVTAIGQVCEGSRHGVSWRGPEVFRRGWMRN</sequence>
<gene>
    <name evidence="1" type="ORF">QQF64_034197</name>
</gene>
<proteinExistence type="predicted"/>
<comment type="caution">
    <text evidence="1">The sequence shown here is derived from an EMBL/GenBank/DDBJ whole genome shotgun (WGS) entry which is preliminary data.</text>
</comment>
<protein>
    <submittedName>
        <fullName evidence="1">Uncharacterized protein</fullName>
    </submittedName>
</protein>
<accession>A0ABR3MW18</accession>
<name>A0ABR3MW18_9TELE</name>